<accession>A0AA38U557</accession>
<gene>
    <name evidence="2" type="ORF">OSB04_002691</name>
</gene>
<feature type="transmembrane region" description="Helical" evidence="1">
    <location>
        <begin position="81"/>
        <end position="107"/>
    </location>
</feature>
<keyword evidence="3" id="KW-1185">Reference proteome</keyword>
<name>A0AA38U557_9ASTR</name>
<keyword evidence="1" id="KW-0472">Membrane</keyword>
<dbReference type="InterPro" id="IPR002110">
    <property type="entry name" value="Ankyrin_rpt"/>
</dbReference>
<evidence type="ECO:0000313" key="3">
    <source>
        <dbReference type="Proteomes" id="UP001172457"/>
    </source>
</evidence>
<dbReference type="EMBL" id="JARYMX010000001">
    <property type="protein sequence ID" value="KAJ9566725.1"/>
    <property type="molecule type" value="Genomic_DNA"/>
</dbReference>
<dbReference type="Gene3D" id="1.25.40.20">
    <property type="entry name" value="Ankyrin repeat-containing domain"/>
    <property type="match status" value="1"/>
</dbReference>
<protein>
    <submittedName>
        <fullName evidence="2">Uncharacterized protein</fullName>
    </submittedName>
</protein>
<dbReference type="GO" id="GO:0016020">
    <property type="term" value="C:membrane"/>
    <property type="evidence" value="ECO:0007669"/>
    <property type="project" value="TreeGrafter"/>
</dbReference>
<organism evidence="2 3">
    <name type="scientific">Centaurea solstitialis</name>
    <name type="common">yellow star-thistle</name>
    <dbReference type="NCBI Taxonomy" id="347529"/>
    <lineage>
        <taxon>Eukaryota</taxon>
        <taxon>Viridiplantae</taxon>
        <taxon>Streptophyta</taxon>
        <taxon>Embryophyta</taxon>
        <taxon>Tracheophyta</taxon>
        <taxon>Spermatophyta</taxon>
        <taxon>Magnoliopsida</taxon>
        <taxon>eudicotyledons</taxon>
        <taxon>Gunneridae</taxon>
        <taxon>Pentapetalae</taxon>
        <taxon>asterids</taxon>
        <taxon>campanulids</taxon>
        <taxon>Asterales</taxon>
        <taxon>Asteraceae</taxon>
        <taxon>Carduoideae</taxon>
        <taxon>Cardueae</taxon>
        <taxon>Centaureinae</taxon>
        <taxon>Centaurea</taxon>
    </lineage>
</organism>
<dbReference type="SMART" id="SM00248">
    <property type="entry name" value="ANK"/>
    <property type="match status" value="4"/>
</dbReference>
<dbReference type="AlphaFoldDB" id="A0AA38U557"/>
<dbReference type="SUPFAM" id="SSF48403">
    <property type="entry name" value="Ankyrin repeat"/>
    <property type="match status" value="1"/>
</dbReference>
<dbReference type="InterPro" id="IPR036770">
    <property type="entry name" value="Ankyrin_rpt-contain_sf"/>
</dbReference>
<dbReference type="PANTHER" id="PTHR24177">
    <property type="entry name" value="CASKIN"/>
    <property type="match status" value="1"/>
</dbReference>
<feature type="transmembrane region" description="Helical" evidence="1">
    <location>
        <begin position="113"/>
        <end position="134"/>
    </location>
</feature>
<dbReference type="Proteomes" id="UP001172457">
    <property type="component" value="Chromosome 1"/>
</dbReference>
<reference evidence="2" key="1">
    <citation type="submission" date="2023-03" db="EMBL/GenBank/DDBJ databases">
        <title>Chromosome-scale reference genome and RAD-based genetic map of yellow starthistle (Centaurea solstitialis) reveal putative structural variation and QTLs associated with invader traits.</title>
        <authorList>
            <person name="Reatini B."/>
            <person name="Cang F.A."/>
            <person name="Jiang Q."/>
            <person name="Mckibben M.T.W."/>
            <person name="Barker M.S."/>
            <person name="Rieseberg L.H."/>
            <person name="Dlugosch K.M."/>
        </authorList>
    </citation>
    <scope>NUCLEOTIDE SEQUENCE</scope>
    <source>
        <strain evidence="2">CAN-66</strain>
        <tissue evidence="2">Leaf</tissue>
    </source>
</reference>
<dbReference type="PANTHER" id="PTHR24177:SF435">
    <property type="entry name" value="ANKYRIN REPEAT-CONTAINING PROTEIN NPR4-LIKE"/>
    <property type="match status" value="1"/>
</dbReference>
<keyword evidence="1" id="KW-1133">Transmembrane helix</keyword>
<comment type="caution">
    <text evidence="2">The sequence shown here is derived from an EMBL/GenBank/DDBJ whole genome shotgun (WGS) entry which is preliminary data.</text>
</comment>
<proteinExistence type="predicted"/>
<sequence length="639" mass="69129">MILSHQFFSSNTLPISPLWQPPLASTRGGVTGTRGGAGGVGGTRGGGGGAGGIGGGVGGTRGGAGGVGGTRGAGGFMMVPVVLVVVPVVLLVVSMVLVVVSVAMVLVVVVVAYVVWVVVVVLLVAEAVLAVVAAEAEVEVVGEVGKVGGHVGGVGKFKCELNFGCEHEDESQPLIRLNKANPQLMFCISTTELLTRQYAQHLPLYRATLAGDWDTTRQFIESNNGVLTDAITPSSDTILHIAVVAGKLHVPFVEKLVAVMSKKDLEVKNVTGNTALSMAAIVGNTAAAKILVRKNPGLLYISNEQRYLPVHEAARCAHKNILLYLRQVTDASDNLGHTDFTHLIDVLAAECYDVALDLIKNNPGLATMEVNGFESPLTIMSKKPSAFPSGTRLTLWERLVYSVIGLDEKLEKRWHNPNNRDIEKAFSHPRGHIMQAYVVEFSGIEINKRVEEFSGFDGGDEEKGGDWKVVMVGEGMSRAPHAKDKKVVNYQALQLVKNLCMAIRLSEDKSAHFRCTRRPIIEAAINGIPEVIEEIVDALPLALWFTCDGHYILQMAVVSRSEKVFNLIYQMGDHKQLILNHRDLLGNNILHLAGKLAPPYKLNLVSGAALQMQRELQWYTVRTLILKIFFGRVSRPKPD</sequence>
<evidence type="ECO:0000313" key="2">
    <source>
        <dbReference type="EMBL" id="KAJ9566725.1"/>
    </source>
</evidence>
<dbReference type="Pfam" id="PF12796">
    <property type="entry name" value="Ank_2"/>
    <property type="match status" value="1"/>
</dbReference>
<evidence type="ECO:0000256" key="1">
    <source>
        <dbReference type="SAM" id="Phobius"/>
    </source>
</evidence>
<keyword evidence="1" id="KW-0812">Transmembrane</keyword>